<dbReference type="InterPro" id="IPR012778">
    <property type="entry name" value="Pept_M1_aminopeptidase"/>
</dbReference>
<dbReference type="Pfam" id="PF17900">
    <property type="entry name" value="Peptidase_M1_N"/>
    <property type="match status" value="1"/>
</dbReference>
<accession>A0A6J7E5M5</accession>
<comment type="cofactor">
    <cofactor evidence="1">
        <name>Zn(2+)</name>
        <dbReference type="ChEBI" id="CHEBI:29105"/>
    </cofactor>
</comment>
<dbReference type="GO" id="GO:0042277">
    <property type="term" value="F:peptide binding"/>
    <property type="evidence" value="ECO:0007669"/>
    <property type="project" value="TreeGrafter"/>
</dbReference>
<dbReference type="Pfam" id="PF01433">
    <property type="entry name" value="Peptidase_M1"/>
    <property type="match status" value="1"/>
</dbReference>
<dbReference type="GO" id="GO:0008270">
    <property type="term" value="F:zinc ion binding"/>
    <property type="evidence" value="ECO:0007669"/>
    <property type="project" value="InterPro"/>
</dbReference>
<dbReference type="GO" id="GO:0070006">
    <property type="term" value="F:metalloaminopeptidase activity"/>
    <property type="evidence" value="ECO:0007669"/>
    <property type="project" value="TreeGrafter"/>
</dbReference>
<dbReference type="PRINTS" id="PR00756">
    <property type="entry name" value="ALADIPTASE"/>
</dbReference>
<keyword evidence="7" id="KW-0862">Zinc</keyword>
<keyword evidence="5" id="KW-0479">Metal-binding</keyword>
<organism evidence="12">
    <name type="scientific">freshwater metagenome</name>
    <dbReference type="NCBI Taxonomy" id="449393"/>
    <lineage>
        <taxon>unclassified sequences</taxon>
        <taxon>metagenomes</taxon>
        <taxon>ecological metagenomes</taxon>
    </lineage>
</organism>
<comment type="similarity">
    <text evidence="2">Belongs to the peptidase M1 family.</text>
</comment>
<dbReference type="GO" id="GO:0006508">
    <property type="term" value="P:proteolysis"/>
    <property type="evidence" value="ECO:0007669"/>
    <property type="project" value="UniProtKB-KW"/>
</dbReference>
<keyword evidence="3" id="KW-0031">Aminopeptidase</keyword>
<evidence type="ECO:0000256" key="1">
    <source>
        <dbReference type="ARBA" id="ARBA00001947"/>
    </source>
</evidence>
<evidence type="ECO:0000313" key="12">
    <source>
        <dbReference type="EMBL" id="CAB4875829.1"/>
    </source>
</evidence>
<dbReference type="InterPro" id="IPR045357">
    <property type="entry name" value="Aminopeptidase_N-like_N"/>
</dbReference>
<evidence type="ECO:0000256" key="7">
    <source>
        <dbReference type="ARBA" id="ARBA00022833"/>
    </source>
</evidence>
<evidence type="ECO:0000259" key="10">
    <source>
        <dbReference type="Pfam" id="PF11838"/>
    </source>
</evidence>
<feature type="domain" description="ERAP1-like C-terminal" evidence="10">
    <location>
        <begin position="533"/>
        <end position="842"/>
    </location>
</feature>
<dbReference type="InterPro" id="IPR001930">
    <property type="entry name" value="Peptidase_M1"/>
</dbReference>
<dbReference type="GO" id="GO:0005737">
    <property type="term" value="C:cytoplasm"/>
    <property type="evidence" value="ECO:0007669"/>
    <property type="project" value="TreeGrafter"/>
</dbReference>
<evidence type="ECO:0000256" key="8">
    <source>
        <dbReference type="ARBA" id="ARBA00023049"/>
    </source>
</evidence>
<dbReference type="InterPro" id="IPR050344">
    <property type="entry name" value="Peptidase_M1_aminopeptidases"/>
</dbReference>
<dbReference type="GO" id="GO:0005615">
    <property type="term" value="C:extracellular space"/>
    <property type="evidence" value="ECO:0007669"/>
    <property type="project" value="TreeGrafter"/>
</dbReference>
<dbReference type="Gene3D" id="2.60.40.1730">
    <property type="entry name" value="tricorn interacting facor f3 domain"/>
    <property type="match status" value="1"/>
</dbReference>
<dbReference type="Pfam" id="PF11838">
    <property type="entry name" value="ERAP1_C"/>
    <property type="match status" value="1"/>
</dbReference>
<dbReference type="InterPro" id="IPR024571">
    <property type="entry name" value="ERAP1-like_C_dom"/>
</dbReference>
<dbReference type="NCBIfam" id="TIGR02412">
    <property type="entry name" value="pepN_strep_liv"/>
    <property type="match status" value="1"/>
</dbReference>
<name>A0A6J7E5M5_9ZZZZ</name>
<dbReference type="SUPFAM" id="SSF63737">
    <property type="entry name" value="Leukotriene A4 hydrolase N-terminal domain"/>
    <property type="match status" value="1"/>
</dbReference>
<evidence type="ECO:0000256" key="6">
    <source>
        <dbReference type="ARBA" id="ARBA00022801"/>
    </source>
</evidence>
<evidence type="ECO:0000256" key="5">
    <source>
        <dbReference type="ARBA" id="ARBA00022723"/>
    </source>
</evidence>
<dbReference type="SUPFAM" id="SSF55486">
    <property type="entry name" value="Metalloproteases ('zincins'), catalytic domain"/>
    <property type="match status" value="1"/>
</dbReference>
<dbReference type="PANTHER" id="PTHR11533:SF174">
    <property type="entry name" value="PUROMYCIN-SENSITIVE AMINOPEPTIDASE-RELATED"/>
    <property type="match status" value="1"/>
</dbReference>
<dbReference type="FunFam" id="2.60.40.1730:FF:000010">
    <property type="entry name" value="Putative aminopeptidase N"/>
    <property type="match status" value="1"/>
</dbReference>
<evidence type="ECO:0000259" key="11">
    <source>
        <dbReference type="Pfam" id="PF17900"/>
    </source>
</evidence>
<dbReference type="GO" id="GO:0016020">
    <property type="term" value="C:membrane"/>
    <property type="evidence" value="ECO:0007669"/>
    <property type="project" value="TreeGrafter"/>
</dbReference>
<evidence type="ECO:0000256" key="3">
    <source>
        <dbReference type="ARBA" id="ARBA00022438"/>
    </source>
</evidence>
<proteinExistence type="inferred from homology"/>
<dbReference type="PANTHER" id="PTHR11533">
    <property type="entry name" value="PROTEASE M1 ZINC METALLOPROTEASE"/>
    <property type="match status" value="1"/>
</dbReference>
<keyword evidence="6" id="KW-0378">Hydrolase</keyword>
<keyword evidence="8" id="KW-0482">Metalloprotease</keyword>
<dbReference type="GO" id="GO:0043171">
    <property type="term" value="P:peptide catabolic process"/>
    <property type="evidence" value="ECO:0007669"/>
    <property type="project" value="TreeGrafter"/>
</dbReference>
<dbReference type="InterPro" id="IPR014782">
    <property type="entry name" value="Peptidase_M1_dom"/>
</dbReference>
<dbReference type="AlphaFoldDB" id="A0A6J7E5M5"/>
<evidence type="ECO:0000259" key="9">
    <source>
        <dbReference type="Pfam" id="PF01433"/>
    </source>
</evidence>
<reference evidence="12" key="1">
    <citation type="submission" date="2020-05" db="EMBL/GenBank/DDBJ databases">
        <authorList>
            <person name="Chiriac C."/>
            <person name="Salcher M."/>
            <person name="Ghai R."/>
            <person name="Kavagutti S V."/>
        </authorList>
    </citation>
    <scope>NUCLEOTIDE SEQUENCE</scope>
</reference>
<evidence type="ECO:0000256" key="4">
    <source>
        <dbReference type="ARBA" id="ARBA00022670"/>
    </source>
</evidence>
<protein>
    <submittedName>
        <fullName evidence="12">Unannotated protein</fullName>
    </submittedName>
</protein>
<gene>
    <name evidence="12" type="ORF">UFOPK3402_00951</name>
</gene>
<dbReference type="FunFam" id="1.10.390.10:FF:000004">
    <property type="entry name" value="Aminopeptidase N"/>
    <property type="match status" value="1"/>
</dbReference>
<dbReference type="InterPro" id="IPR042097">
    <property type="entry name" value="Aminopeptidase_N-like_N_sf"/>
</dbReference>
<keyword evidence="4" id="KW-0645">Protease</keyword>
<dbReference type="CDD" id="cd09602">
    <property type="entry name" value="M1_APN"/>
    <property type="match status" value="1"/>
</dbReference>
<dbReference type="EMBL" id="CAFBLS010000105">
    <property type="protein sequence ID" value="CAB4875829.1"/>
    <property type="molecule type" value="Genomic_DNA"/>
</dbReference>
<feature type="domain" description="Peptidase M1 membrane alanine aminopeptidase" evidence="9">
    <location>
        <begin position="233"/>
        <end position="446"/>
    </location>
</feature>
<feature type="domain" description="Aminopeptidase N-like N-terminal" evidence="11">
    <location>
        <begin position="103"/>
        <end position="191"/>
    </location>
</feature>
<dbReference type="Gene3D" id="1.10.390.10">
    <property type="entry name" value="Neutral Protease Domain 2"/>
    <property type="match status" value="1"/>
</dbReference>
<sequence length="852" mass="93748">MAGTENLTRAEAKDRSSIIESRSYAVDLDLTVGDATFATTTTATFGCRTPGASTWIDLIAPTVASVVLNGTALDPSACVDGARITLPNLLADNTVVITALGAYMNTGEGLHRFVDPVDDEVYLYTQFESADARRMYACFEQPDLKATFALTVTAPAHWKVVSNAPTPASQPVSDGVARWAFEPTPRMSTYITALVAGPFHEVRDSYTGPHGTYPMGVFCRESLAQYLDADDIFELTKQGFAFFEEAFKTPYAFGKYDQLFVPEFNAGAMENAGCVTFLEDMVFRSRVTDAAYEQRANTILHELAHMWFGDLVTMTWWDDLWLNESFAEWASHYANVNATRYTDAWTTFSNQRKAWAYRQDQLPSTHPIAADMVDLDSVRVNFDGITYAKGASALRQLVAWVGEEQFLAGVTTYFSKHAWGNTELSDLLSELEVTSGRDLSNWTDEWLRTSGVNLMRPTVSVDADGNYVSVDIIQEPPTSPAGIAPILRSHRIAVGLYDVVGSSLIRRERIELDVVGASTPVPQLVGARQPDLLLLNDDDLTFTKIRLDERSWKTSVDHLGDVDSSLARALIWGAAWDMTRDAEVSTGDYLSLVLSGIGQESDIGVVQVVLRQLKTAIDLFAAPGNRTGYLERLADAVLELARAADAGSDRQLAFTRAFAGAAETDAHQAILGGLLDGSVSWDGLTVDTDLRWFFLQRLVARGVFEEDVIAAELATDDTATGRRQAAVARAARPTAVAKGLAWADIVDRHDLPNALMNATIGGFVQPDQAELLTRYREEYFAVLPRVWRERTMEMAQDITMSLYPAYLVDDETLRQTDAFLATPDLAAPLRRLLAEGRDGVERAKRARANDAT</sequence>
<dbReference type="InterPro" id="IPR027268">
    <property type="entry name" value="Peptidase_M4/M1_CTD_sf"/>
</dbReference>
<evidence type="ECO:0000256" key="2">
    <source>
        <dbReference type="ARBA" id="ARBA00010136"/>
    </source>
</evidence>